<sequence>MNNSPYKLSPSDFRYLWEDCKHCFYLKVKRGINQPSIGIPGVFMKMNSLLQKDIEGVNLKDINANLPSGVIETKEGYLKSKPIPPANNSFISGRFDIISKLDDGTYAIVDFKISDPTEEKVQKFTHQLHAYKFALENPQEG</sequence>
<reference evidence="1 2" key="1">
    <citation type="journal article" date="2015" name="Nature">
        <title>rRNA introns, odd ribosomes, and small enigmatic genomes across a large radiation of phyla.</title>
        <authorList>
            <person name="Brown C.T."/>
            <person name="Hug L.A."/>
            <person name="Thomas B.C."/>
            <person name="Sharon I."/>
            <person name="Castelle C.J."/>
            <person name="Singh A."/>
            <person name="Wilkins M.J."/>
            <person name="Williams K.H."/>
            <person name="Banfield J.F."/>
        </authorList>
    </citation>
    <scope>NUCLEOTIDE SEQUENCE [LARGE SCALE GENOMIC DNA]</scope>
</reference>
<dbReference type="Proteomes" id="UP000034531">
    <property type="component" value="Unassembled WGS sequence"/>
</dbReference>
<evidence type="ECO:0008006" key="3">
    <source>
        <dbReference type="Google" id="ProtNLM"/>
    </source>
</evidence>
<accession>A0A0G0RB22</accession>
<organism evidence="1 2">
    <name type="scientific">Candidatus Curtissbacteria bacterium GW2011_GWA1_40_16</name>
    <dbReference type="NCBI Taxonomy" id="1618405"/>
    <lineage>
        <taxon>Bacteria</taxon>
        <taxon>Candidatus Curtissiibacteriota</taxon>
    </lineage>
</organism>
<proteinExistence type="predicted"/>
<dbReference type="Gene3D" id="3.90.320.10">
    <property type="match status" value="1"/>
</dbReference>
<feature type="non-terminal residue" evidence="1">
    <location>
        <position position="141"/>
    </location>
</feature>
<evidence type="ECO:0000313" key="2">
    <source>
        <dbReference type="Proteomes" id="UP000034531"/>
    </source>
</evidence>
<gene>
    <name evidence="1" type="ORF">UT84_C0017G0017</name>
</gene>
<protein>
    <recommendedName>
        <fullName evidence="3">PD-(D/E)XK endonuclease-like domain-containing protein</fullName>
    </recommendedName>
</protein>
<evidence type="ECO:0000313" key="1">
    <source>
        <dbReference type="EMBL" id="KKR49929.1"/>
    </source>
</evidence>
<dbReference type="AlphaFoldDB" id="A0A0G0RB22"/>
<name>A0A0G0RB22_9BACT</name>
<comment type="caution">
    <text evidence="1">The sequence shown here is derived from an EMBL/GenBank/DDBJ whole genome shotgun (WGS) entry which is preliminary data.</text>
</comment>
<dbReference type="EMBL" id="LBYI01000017">
    <property type="protein sequence ID" value="KKR49929.1"/>
    <property type="molecule type" value="Genomic_DNA"/>
</dbReference>
<dbReference type="InterPro" id="IPR011604">
    <property type="entry name" value="PDDEXK-like_dom_sf"/>
</dbReference>